<reference evidence="1 2" key="1">
    <citation type="submission" date="2016-04" db="EMBL/GenBank/DDBJ databases">
        <title>Draft genome sequence of Janthinobacterium psychrotolerans sp. nov., isolated from freshwater sediments in Denmark.</title>
        <authorList>
            <person name="Gong X."/>
            <person name="Skrivergaard S."/>
            <person name="Korsgaard B.S."/>
            <person name="Schreiber L."/>
            <person name="Marshall I.P."/>
            <person name="Finster K."/>
            <person name="Schramm A."/>
        </authorList>
    </citation>
    <scope>NUCLEOTIDE SEQUENCE [LARGE SCALE GENOMIC DNA]</scope>
    <source>
        <strain evidence="1 2">S3-2</strain>
    </source>
</reference>
<gene>
    <name evidence="1" type="ORF">ASR47_10406</name>
</gene>
<evidence type="ECO:0000313" key="2">
    <source>
        <dbReference type="Proteomes" id="UP000092713"/>
    </source>
</evidence>
<dbReference type="EMBL" id="LOCQ01000023">
    <property type="protein sequence ID" value="OBV41646.1"/>
    <property type="molecule type" value="Genomic_DNA"/>
</dbReference>
<name>A0A1A7C6W1_9BURK</name>
<proteinExistence type="predicted"/>
<dbReference type="Proteomes" id="UP000092713">
    <property type="component" value="Unassembled WGS sequence"/>
</dbReference>
<evidence type="ECO:0000313" key="1">
    <source>
        <dbReference type="EMBL" id="OBV41646.1"/>
    </source>
</evidence>
<sequence length="89" mass="9987">MIFKNSVLVHFKIPMAVAAGLPSLLKFRGMSEKKFFEIAAVKFFEELEEEKQEAVEMLESESKLAAQSLALDAALADARKQIRNSRGQQ</sequence>
<organism evidence="1 2">
    <name type="scientific">Janthinobacterium psychrotolerans</name>
    <dbReference type="NCBI Taxonomy" id="1747903"/>
    <lineage>
        <taxon>Bacteria</taxon>
        <taxon>Pseudomonadati</taxon>
        <taxon>Pseudomonadota</taxon>
        <taxon>Betaproteobacteria</taxon>
        <taxon>Burkholderiales</taxon>
        <taxon>Oxalobacteraceae</taxon>
        <taxon>Janthinobacterium</taxon>
    </lineage>
</organism>
<protein>
    <submittedName>
        <fullName evidence="1">Uncharacterized protein</fullName>
    </submittedName>
</protein>
<comment type="caution">
    <text evidence="1">The sequence shown here is derived from an EMBL/GenBank/DDBJ whole genome shotgun (WGS) entry which is preliminary data.</text>
</comment>
<dbReference type="AlphaFoldDB" id="A0A1A7C6W1"/>
<keyword evidence="2" id="KW-1185">Reference proteome</keyword>
<accession>A0A1A7C6W1</accession>
<dbReference type="RefSeq" id="WP_065305803.1">
    <property type="nucleotide sequence ID" value="NZ_LOCQ01000023.1"/>
</dbReference>